<proteinExistence type="predicted"/>
<protein>
    <submittedName>
        <fullName evidence="1">Uncharacterized protein</fullName>
    </submittedName>
</protein>
<dbReference type="EMBL" id="CM043026">
    <property type="protein sequence ID" value="KAI4589871.1"/>
    <property type="molecule type" value="Genomic_DNA"/>
</dbReference>
<keyword evidence="2" id="KW-1185">Reference proteome</keyword>
<accession>A0ACB9VJG1</accession>
<reference evidence="1" key="1">
    <citation type="submission" date="2022-03" db="EMBL/GenBank/DDBJ databases">
        <title>Genomic analyses of argali, domestic sheep and their hybrids provide insights into chromosomal evolution, heterosis and genetic basis of agronomic traits.</title>
        <authorList>
            <person name="Li M."/>
        </authorList>
    </citation>
    <scope>NUCLEOTIDE SEQUENCE</scope>
    <source>
        <strain evidence="1">F1 hybrid</strain>
    </source>
</reference>
<dbReference type="Proteomes" id="UP001057279">
    <property type="component" value="Linkage Group LG01"/>
</dbReference>
<sequence>MAPSPLLQESPEEDLGAVREEGASEPSLTPKGARALAAKTLARRRACRRVDRTVAELVQFLLLKDRKKSPITRSEMVKYVIGDLKDLFPEIIARAAEHLRYVFGFELKQLDRKHHTYILINKLKPIEHEEEALGGDGPRLGLLMMILGLIYMKGNSAREAQVWAMLRRLGVRPSKYHFLFGYPKRLIMEDFVQLRYLNYRRVPHTNPPECEFSWGPRSNLETSKMKVLGFVAKLHKKEPQHWPVQYREALADEADRARAGASMSPTSEFRAPADNEARLEQTEAPLQGPLLIPASQHPGVARPQHSQKSQNPRILGLVPWLLLSLVSSIQRQHSDHSDHTASPSVRLQGYKS</sequence>
<organism evidence="1 2">
    <name type="scientific">Ovis ammon polii x Ovis aries</name>
    <dbReference type="NCBI Taxonomy" id="2918886"/>
    <lineage>
        <taxon>Eukaryota</taxon>
        <taxon>Metazoa</taxon>
        <taxon>Chordata</taxon>
        <taxon>Craniata</taxon>
        <taxon>Vertebrata</taxon>
        <taxon>Euteleostomi</taxon>
        <taxon>Mammalia</taxon>
        <taxon>Eutheria</taxon>
        <taxon>Laurasiatheria</taxon>
        <taxon>Artiodactyla</taxon>
        <taxon>Ruminantia</taxon>
        <taxon>Pecora</taxon>
        <taxon>Bovidae</taxon>
        <taxon>Caprinae</taxon>
        <taxon>Ovis</taxon>
    </lineage>
</organism>
<evidence type="ECO:0000313" key="1">
    <source>
        <dbReference type="EMBL" id="KAI4589871.1"/>
    </source>
</evidence>
<name>A0ACB9VJG1_9CETA</name>
<evidence type="ECO:0000313" key="2">
    <source>
        <dbReference type="Proteomes" id="UP001057279"/>
    </source>
</evidence>
<comment type="caution">
    <text evidence="1">The sequence shown here is derived from an EMBL/GenBank/DDBJ whole genome shotgun (WGS) entry which is preliminary data.</text>
</comment>
<gene>
    <name evidence="1" type="ORF">MJG53_000920</name>
</gene>